<name>A0ACC2XTG1_9TREE</name>
<proteinExistence type="predicted"/>
<dbReference type="EMBL" id="JASBWV010000003">
    <property type="protein sequence ID" value="KAJ9127267.1"/>
    <property type="molecule type" value="Genomic_DNA"/>
</dbReference>
<reference evidence="1" key="1">
    <citation type="submission" date="2023-04" db="EMBL/GenBank/DDBJ databases">
        <title>Draft Genome sequencing of Naganishia species isolated from polar environments using Oxford Nanopore Technology.</title>
        <authorList>
            <person name="Leo P."/>
            <person name="Venkateswaran K."/>
        </authorList>
    </citation>
    <scope>NUCLEOTIDE SEQUENCE</scope>
    <source>
        <strain evidence="1">DBVPG 5303</strain>
    </source>
</reference>
<organism evidence="1 2">
    <name type="scientific">Naganishia onofrii</name>
    <dbReference type="NCBI Taxonomy" id="1851511"/>
    <lineage>
        <taxon>Eukaryota</taxon>
        <taxon>Fungi</taxon>
        <taxon>Dikarya</taxon>
        <taxon>Basidiomycota</taxon>
        <taxon>Agaricomycotina</taxon>
        <taxon>Tremellomycetes</taxon>
        <taxon>Filobasidiales</taxon>
        <taxon>Filobasidiaceae</taxon>
        <taxon>Naganishia</taxon>
    </lineage>
</organism>
<comment type="caution">
    <text evidence="1">The sequence shown here is derived from an EMBL/GenBank/DDBJ whole genome shotgun (WGS) entry which is preliminary data.</text>
</comment>
<dbReference type="Proteomes" id="UP001234202">
    <property type="component" value="Unassembled WGS sequence"/>
</dbReference>
<keyword evidence="2" id="KW-1185">Reference proteome</keyword>
<accession>A0ACC2XTG1</accession>
<gene>
    <name evidence="1" type="ORF">QFC24_001505</name>
</gene>
<protein>
    <submittedName>
        <fullName evidence="1">Uncharacterized protein</fullName>
    </submittedName>
</protein>
<evidence type="ECO:0000313" key="2">
    <source>
        <dbReference type="Proteomes" id="UP001234202"/>
    </source>
</evidence>
<evidence type="ECO:0000313" key="1">
    <source>
        <dbReference type="EMBL" id="KAJ9127267.1"/>
    </source>
</evidence>
<sequence length="61" mass="6832">MDDTDFAHEAWNAEKVEADFAHLKGKTALYVPEVLWAEKRCLVMECTSGVAFGLVVCVMRV</sequence>